<reference evidence="2" key="1">
    <citation type="journal article" date="2014" name="Front. Microbiol.">
        <title>High frequency of phylogenetically diverse reductive dehalogenase-homologous genes in deep subseafloor sedimentary metagenomes.</title>
        <authorList>
            <person name="Kawai M."/>
            <person name="Futagami T."/>
            <person name="Toyoda A."/>
            <person name="Takaki Y."/>
            <person name="Nishi S."/>
            <person name="Hori S."/>
            <person name="Arai W."/>
            <person name="Tsubouchi T."/>
            <person name="Morono Y."/>
            <person name="Uchiyama I."/>
            <person name="Ito T."/>
            <person name="Fujiyama A."/>
            <person name="Inagaki F."/>
            <person name="Takami H."/>
        </authorList>
    </citation>
    <scope>NUCLEOTIDE SEQUENCE</scope>
    <source>
        <strain evidence="2">Expedition CK06-06</strain>
    </source>
</reference>
<dbReference type="AlphaFoldDB" id="X1CVL8"/>
<feature type="non-terminal residue" evidence="2">
    <location>
        <position position="240"/>
    </location>
</feature>
<name>X1CVL8_9ZZZZ</name>
<sequence length="240" mass="27160">MRTDERDVAVKYADEAVQQTVIVEANLAEVSTNLIESQGETDAAREEAARIEREKQETLRENIVLLSQTLASTSLEISYNSELKALLAYQAFKFNKQYGGLQNQANIYLGLRNALKDLDVRYEITYPGHTESVRSIVYAPRNRWLFSAGSNGRLIRWDRFEGMPEPNVIIKNNSFNNVLALSNDERWLACGCEGLGIQVFDLSKPGSAPRIFSAHQNRVRSIAMFNDNLPGWRECSVRNP</sequence>
<organism evidence="2">
    <name type="scientific">marine sediment metagenome</name>
    <dbReference type="NCBI Taxonomy" id="412755"/>
    <lineage>
        <taxon>unclassified sequences</taxon>
        <taxon>metagenomes</taxon>
        <taxon>ecological metagenomes</taxon>
    </lineage>
</organism>
<dbReference type="PROSITE" id="PS50082">
    <property type="entry name" value="WD_REPEATS_2"/>
    <property type="match status" value="1"/>
</dbReference>
<dbReference type="Gene3D" id="2.130.10.10">
    <property type="entry name" value="YVTN repeat-like/Quinoprotein amine dehydrogenase"/>
    <property type="match status" value="1"/>
</dbReference>
<comment type="caution">
    <text evidence="2">The sequence shown here is derived from an EMBL/GenBank/DDBJ whole genome shotgun (WGS) entry which is preliminary data.</text>
</comment>
<feature type="coiled-coil region" evidence="1">
    <location>
        <begin position="34"/>
        <end position="61"/>
    </location>
</feature>
<dbReference type="PROSITE" id="PS50294">
    <property type="entry name" value="WD_REPEATS_REGION"/>
    <property type="match status" value="1"/>
</dbReference>
<dbReference type="SMART" id="SM00320">
    <property type="entry name" value="WD40"/>
    <property type="match status" value="2"/>
</dbReference>
<protein>
    <submittedName>
        <fullName evidence="2">Uncharacterized protein</fullName>
    </submittedName>
</protein>
<dbReference type="InterPro" id="IPR001680">
    <property type="entry name" value="WD40_rpt"/>
</dbReference>
<proteinExistence type="predicted"/>
<accession>X1CVL8</accession>
<dbReference type="InterPro" id="IPR036322">
    <property type="entry name" value="WD40_repeat_dom_sf"/>
</dbReference>
<dbReference type="InterPro" id="IPR015943">
    <property type="entry name" value="WD40/YVTN_repeat-like_dom_sf"/>
</dbReference>
<dbReference type="Pfam" id="PF00400">
    <property type="entry name" value="WD40"/>
    <property type="match status" value="1"/>
</dbReference>
<evidence type="ECO:0000256" key="1">
    <source>
        <dbReference type="SAM" id="Coils"/>
    </source>
</evidence>
<evidence type="ECO:0000313" key="2">
    <source>
        <dbReference type="EMBL" id="GAG96982.1"/>
    </source>
</evidence>
<keyword evidence="1" id="KW-0175">Coiled coil</keyword>
<dbReference type="SUPFAM" id="SSF50978">
    <property type="entry name" value="WD40 repeat-like"/>
    <property type="match status" value="1"/>
</dbReference>
<gene>
    <name evidence="2" type="ORF">S01H4_39139</name>
</gene>
<dbReference type="EMBL" id="BART01021168">
    <property type="protein sequence ID" value="GAG96982.1"/>
    <property type="molecule type" value="Genomic_DNA"/>
</dbReference>